<dbReference type="GO" id="GO:0015833">
    <property type="term" value="P:peptide transport"/>
    <property type="evidence" value="ECO:0007669"/>
    <property type="project" value="TreeGrafter"/>
</dbReference>
<accession>A0A6B1DCZ4</accession>
<name>A0A6B1DCZ4_9CHLR</name>
<dbReference type="PROSITE" id="PS51257">
    <property type="entry name" value="PROKAR_LIPOPROTEIN"/>
    <property type="match status" value="1"/>
</dbReference>
<dbReference type="AlphaFoldDB" id="A0A6B1DCZ4"/>
<dbReference type="CDD" id="cd08500">
    <property type="entry name" value="PBP2_NikA_DppA_OppA_like_4"/>
    <property type="match status" value="1"/>
</dbReference>
<feature type="domain" description="Solute-binding protein family 5" evidence="2">
    <location>
        <begin position="133"/>
        <end position="549"/>
    </location>
</feature>
<dbReference type="EMBL" id="VXMH01000114">
    <property type="protein sequence ID" value="MYC97354.1"/>
    <property type="molecule type" value="Genomic_DNA"/>
</dbReference>
<dbReference type="InterPro" id="IPR006311">
    <property type="entry name" value="TAT_signal"/>
</dbReference>
<sequence length="673" mass="75472">MKDGIDRRTFLRMSGLSAAAAVAAACGAPGGDAEPEAADEAPAAEEAPAADSGSMSKYNESPLLAERVAAGELPPVDERLPANPVVIEPLEEIGQYGGTTRVAIGNPNHLFGDPQAVMGTELILRIAPDFSSITSGLAESWEFNEDATEQILHLREGLMWSDGAPFSADDFMFSWHDLWLNEEYAPGGPPTSWKAGASPSGDPLQMEKIDDYTIRLSFSKPYPLIVLHETFYAGSQGGLWQPAHYLKQFHPDYGDADEIAKMTEEAGFEEWRQLIRDKGRVGSTIPAQIGLPGMTAFIRVDDAPDHHTYERNPYYWKVDTAGNQLPYIDKTIVFVISEREVANAKLIAGELEFSGRQADLANMELYMANLESAELKIKMWKSTFPGRTIIVPNHTHKDPQVREFFGNKDVRHAMSISINREEINDVVYFGLGEPRQWAAWPGSKYYEEGDESHWAQFDPDMAMELLDQAGYSEKDADGYRLFPDGSRVSWVIQLDTEQADVLDVFELVVEQWRQVGLDPSIRPINRSHLNELVAANDMGMSGWEGDISDITWVWCSRLNHPGQCNVPWGKGYDTWLDGDQESEIAVEPPDEVAWVYHRWQEMIDAVTEEEHVAIARELWEWFYDYLPGFGTVGIPKPVVMKKNLTNFPDDGVWGFSVIRAVPVHPEQFFYKQS</sequence>
<dbReference type="PROSITE" id="PS51318">
    <property type="entry name" value="TAT"/>
    <property type="match status" value="1"/>
</dbReference>
<dbReference type="Pfam" id="PF00496">
    <property type="entry name" value="SBP_bac_5"/>
    <property type="match status" value="1"/>
</dbReference>
<evidence type="ECO:0000313" key="3">
    <source>
        <dbReference type="EMBL" id="MYC97354.1"/>
    </source>
</evidence>
<dbReference type="SUPFAM" id="SSF53850">
    <property type="entry name" value="Periplasmic binding protein-like II"/>
    <property type="match status" value="1"/>
</dbReference>
<dbReference type="PANTHER" id="PTHR30290:SF62">
    <property type="entry name" value="OLIGOPEPTIDE ABC TRANSPORTER, PERIPLASMIC OLIGOPEPTIDE-BINDING PROTEIN"/>
    <property type="match status" value="1"/>
</dbReference>
<feature type="region of interest" description="Disordered" evidence="1">
    <location>
        <begin position="25"/>
        <end position="57"/>
    </location>
</feature>
<dbReference type="PANTHER" id="PTHR30290">
    <property type="entry name" value="PERIPLASMIC BINDING COMPONENT OF ABC TRANSPORTER"/>
    <property type="match status" value="1"/>
</dbReference>
<dbReference type="GO" id="GO:1904680">
    <property type="term" value="F:peptide transmembrane transporter activity"/>
    <property type="evidence" value="ECO:0007669"/>
    <property type="project" value="TreeGrafter"/>
</dbReference>
<feature type="compositionally biased region" description="Acidic residues" evidence="1">
    <location>
        <begin position="33"/>
        <end position="43"/>
    </location>
</feature>
<proteinExistence type="predicted"/>
<protein>
    <submittedName>
        <fullName evidence="3">ABC transporter substrate-binding protein</fullName>
    </submittedName>
</protein>
<dbReference type="Gene3D" id="3.40.190.10">
    <property type="entry name" value="Periplasmic binding protein-like II"/>
    <property type="match status" value="1"/>
</dbReference>
<dbReference type="InterPro" id="IPR000914">
    <property type="entry name" value="SBP_5_dom"/>
</dbReference>
<evidence type="ECO:0000256" key="1">
    <source>
        <dbReference type="SAM" id="MobiDB-lite"/>
    </source>
</evidence>
<comment type="caution">
    <text evidence="3">The sequence shown here is derived from an EMBL/GenBank/DDBJ whole genome shotgun (WGS) entry which is preliminary data.</text>
</comment>
<gene>
    <name evidence="3" type="ORF">F4X14_20565</name>
</gene>
<evidence type="ECO:0000259" key="2">
    <source>
        <dbReference type="Pfam" id="PF00496"/>
    </source>
</evidence>
<dbReference type="InterPro" id="IPR039424">
    <property type="entry name" value="SBP_5"/>
</dbReference>
<dbReference type="Gene3D" id="3.10.105.10">
    <property type="entry name" value="Dipeptide-binding Protein, Domain 3"/>
    <property type="match status" value="1"/>
</dbReference>
<reference evidence="3" key="1">
    <citation type="submission" date="2019-09" db="EMBL/GenBank/DDBJ databases">
        <title>Characterisation of the sponge microbiome using genome-centric metagenomics.</title>
        <authorList>
            <person name="Engelberts J.P."/>
            <person name="Robbins S.J."/>
            <person name="De Goeij J.M."/>
            <person name="Aranda M."/>
            <person name="Bell S.C."/>
            <person name="Webster N.S."/>
        </authorList>
    </citation>
    <scope>NUCLEOTIDE SEQUENCE</scope>
    <source>
        <strain evidence="3">SB0661_bin_32</strain>
    </source>
</reference>
<organism evidence="3">
    <name type="scientific">Caldilineaceae bacterium SB0661_bin_32</name>
    <dbReference type="NCBI Taxonomy" id="2605255"/>
    <lineage>
        <taxon>Bacteria</taxon>
        <taxon>Bacillati</taxon>
        <taxon>Chloroflexota</taxon>
        <taxon>Caldilineae</taxon>
        <taxon>Caldilineales</taxon>
        <taxon>Caldilineaceae</taxon>
    </lineage>
</organism>